<dbReference type="Gene3D" id="3.40.50.300">
    <property type="entry name" value="P-loop containing nucleotide triphosphate hydrolases"/>
    <property type="match status" value="1"/>
</dbReference>
<comment type="caution">
    <text evidence="1">The sequence shown here is derived from an EMBL/GenBank/DDBJ whole genome shotgun (WGS) entry which is preliminary data.</text>
</comment>
<evidence type="ECO:0000313" key="1">
    <source>
        <dbReference type="EMBL" id="MDH4571052.1"/>
    </source>
</evidence>
<proteinExistence type="predicted"/>
<dbReference type="SUPFAM" id="SSF52540">
    <property type="entry name" value="P-loop containing nucleoside triphosphate hydrolases"/>
    <property type="match status" value="1"/>
</dbReference>
<protein>
    <recommendedName>
        <fullName evidence="3">ATPase AAA-type core domain-containing protein</fullName>
    </recommendedName>
</protein>
<dbReference type="InterPro" id="IPR027417">
    <property type="entry name" value="P-loop_NTPase"/>
</dbReference>
<dbReference type="Pfam" id="PF13671">
    <property type="entry name" value="AAA_33"/>
    <property type="match status" value="1"/>
</dbReference>
<reference evidence="1" key="1">
    <citation type="journal article" date="2015" name="Antonie Van Leeuwenhoek">
        <title>Comparative 16S rRNA signatures and multilocus sequence analysis for the genus Salinicola and description of Salinicola acroporae sp. nov., isolated from coral Acropora digitifera.</title>
        <authorList>
            <person name="Lepcha R.T."/>
            <person name="Poddar A."/>
            <person name="Schumann P."/>
            <person name="Das S.K."/>
        </authorList>
    </citation>
    <scope>NUCLEOTIDE SEQUENCE</scope>
    <source>
        <strain evidence="1">S4-41</strain>
    </source>
</reference>
<evidence type="ECO:0008006" key="3">
    <source>
        <dbReference type="Google" id="ProtNLM"/>
    </source>
</evidence>
<evidence type="ECO:0000313" key="2">
    <source>
        <dbReference type="Proteomes" id="UP001162135"/>
    </source>
</evidence>
<sequence length="68" mass="7288">MPRHVDGADWHRDRKMLMILGGLPGVGKTSVARRVAESLGAIHLRIDTIEQAVRDANVCPDDGVGTVG</sequence>
<organism evidence="1 2">
    <name type="scientific">Salinicola acroporae</name>
    <dbReference type="NCBI Taxonomy" id="1541440"/>
    <lineage>
        <taxon>Bacteria</taxon>
        <taxon>Pseudomonadati</taxon>
        <taxon>Pseudomonadota</taxon>
        <taxon>Gammaproteobacteria</taxon>
        <taxon>Oceanospirillales</taxon>
        <taxon>Halomonadaceae</taxon>
        <taxon>Salinicola</taxon>
    </lineage>
</organism>
<reference evidence="1" key="2">
    <citation type="submission" date="2017-11" db="EMBL/GenBank/DDBJ databases">
        <authorList>
            <person name="Das S.K."/>
        </authorList>
    </citation>
    <scope>NUCLEOTIDE SEQUENCE</scope>
    <source>
        <strain evidence="1">S4-41</strain>
    </source>
</reference>
<dbReference type="EMBL" id="PGFS01000001">
    <property type="protein sequence ID" value="MDH4571052.1"/>
    <property type="molecule type" value="Genomic_DNA"/>
</dbReference>
<keyword evidence="2" id="KW-1185">Reference proteome</keyword>
<accession>A0ABT6HZY8</accession>
<dbReference type="Proteomes" id="UP001162135">
    <property type="component" value="Unassembled WGS sequence"/>
</dbReference>
<gene>
    <name evidence="1" type="ORF">CUR86_00305</name>
</gene>
<name>A0ABT6HZY8_9GAMM</name>